<proteinExistence type="inferred from homology"/>
<evidence type="ECO:0000256" key="3">
    <source>
        <dbReference type="ARBA" id="ARBA00022729"/>
    </source>
</evidence>
<protein>
    <submittedName>
        <fullName evidence="7">MipA/OmpV family protein</fullName>
    </submittedName>
</protein>
<evidence type="ECO:0000313" key="8">
    <source>
        <dbReference type="Proteomes" id="UP001589844"/>
    </source>
</evidence>
<feature type="chain" id="PRO_5046555416" evidence="6">
    <location>
        <begin position="27"/>
        <end position="268"/>
    </location>
</feature>
<keyword evidence="5" id="KW-0998">Cell outer membrane</keyword>
<evidence type="ECO:0000256" key="5">
    <source>
        <dbReference type="ARBA" id="ARBA00023237"/>
    </source>
</evidence>
<dbReference type="PANTHER" id="PTHR38776">
    <property type="entry name" value="MLTA-INTERACTING PROTEIN-RELATED"/>
    <property type="match status" value="1"/>
</dbReference>
<dbReference type="PANTHER" id="PTHR38776:SF1">
    <property type="entry name" value="MLTA-INTERACTING PROTEIN-RELATED"/>
    <property type="match status" value="1"/>
</dbReference>
<dbReference type="EMBL" id="JBHLXJ010000009">
    <property type="protein sequence ID" value="MFC0350008.1"/>
    <property type="molecule type" value="Genomic_DNA"/>
</dbReference>
<keyword evidence="8" id="KW-1185">Reference proteome</keyword>
<comment type="caution">
    <text evidence="7">The sequence shown here is derived from an EMBL/GenBank/DDBJ whole genome shotgun (WGS) entry which is preliminary data.</text>
</comment>
<evidence type="ECO:0000256" key="6">
    <source>
        <dbReference type="SAM" id="SignalP"/>
    </source>
</evidence>
<evidence type="ECO:0000256" key="4">
    <source>
        <dbReference type="ARBA" id="ARBA00023136"/>
    </source>
</evidence>
<dbReference type="PROSITE" id="PS51257">
    <property type="entry name" value="PROKAR_LIPOPROTEIN"/>
    <property type="match status" value="1"/>
</dbReference>
<organism evidence="7 8">
    <name type="scientific">Undibacterium danionis</name>
    <dbReference type="NCBI Taxonomy" id="1812100"/>
    <lineage>
        <taxon>Bacteria</taxon>
        <taxon>Pseudomonadati</taxon>
        <taxon>Pseudomonadota</taxon>
        <taxon>Betaproteobacteria</taxon>
        <taxon>Burkholderiales</taxon>
        <taxon>Oxalobacteraceae</taxon>
        <taxon>Undibacterium</taxon>
    </lineage>
</organism>
<evidence type="ECO:0000256" key="1">
    <source>
        <dbReference type="ARBA" id="ARBA00004442"/>
    </source>
</evidence>
<accession>A0ABV6IDY0</accession>
<dbReference type="Proteomes" id="UP001589844">
    <property type="component" value="Unassembled WGS sequence"/>
</dbReference>
<sequence length="268" mass="29091">MLRQTRTLFLFSATVLCSTASSCAFAQMPNTVQLNAAAPGKDGGLTGIALISTPQYQGSNENWKLAVPIIDYQWANGWFAGVSNGVGYNFSADPSFDYGVRLTGNLGRREKRSKILRGMGDIKESAEVSAFFNFKITPNIGFSHSLSYGSGYDHRGMLFNLEANFSKTIGSRMRAGASLGASYANDHYMQDFFGVTAIQSQRSHLPQYSAKAGLRNTYVSAFVAYMVTDRTALSLVVNSDRLASDAKSSPLTKNVRSSSIVGAVTYHF</sequence>
<reference evidence="7 8" key="1">
    <citation type="submission" date="2024-09" db="EMBL/GenBank/DDBJ databases">
        <authorList>
            <person name="Sun Q."/>
            <person name="Mori K."/>
        </authorList>
    </citation>
    <scope>NUCLEOTIDE SEQUENCE [LARGE SCALE GENOMIC DNA]</scope>
    <source>
        <strain evidence="7 8">CCM 8677</strain>
    </source>
</reference>
<keyword evidence="4" id="KW-0472">Membrane</keyword>
<comment type="subcellular location">
    <subcellularLocation>
        <location evidence="1">Cell outer membrane</location>
    </subcellularLocation>
</comment>
<dbReference type="InterPro" id="IPR010583">
    <property type="entry name" value="MipA"/>
</dbReference>
<dbReference type="Pfam" id="PF06629">
    <property type="entry name" value="MipA"/>
    <property type="match status" value="1"/>
</dbReference>
<evidence type="ECO:0000256" key="2">
    <source>
        <dbReference type="ARBA" id="ARBA00005722"/>
    </source>
</evidence>
<keyword evidence="3 6" id="KW-0732">Signal</keyword>
<evidence type="ECO:0000313" key="7">
    <source>
        <dbReference type="EMBL" id="MFC0350008.1"/>
    </source>
</evidence>
<name>A0ABV6IDY0_9BURK</name>
<feature type="signal peptide" evidence="6">
    <location>
        <begin position="1"/>
        <end position="26"/>
    </location>
</feature>
<gene>
    <name evidence="7" type="ORF">ACFFJH_09345</name>
</gene>
<comment type="similarity">
    <text evidence="2">Belongs to the MipA/OmpV family.</text>
</comment>
<dbReference type="RefSeq" id="WP_390211862.1">
    <property type="nucleotide sequence ID" value="NZ_JBHLXJ010000009.1"/>
</dbReference>